<comment type="caution">
    <text evidence="1">The sequence shown here is derived from an EMBL/GenBank/DDBJ whole genome shotgun (WGS) entry which is preliminary data.</text>
</comment>
<dbReference type="EMBL" id="BMAV01017506">
    <property type="protein sequence ID" value="GFY69211.1"/>
    <property type="molecule type" value="Genomic_DNA"/>
</dbReference>
<reference evidence="1" key="1">
    <citation type="submission" date="2020-08" db="EMBL/GenBank/DDBJ databases">
        <title>Multicomponent nature underlies the extraordinary mechanical properties of spider dragline silk.</title>
        <authorList>
            <person name="Kono N."/>
            <person name="Nakamura H."/>
            <person name="Mori M."/>
            <person name="Yoshida Y."/>
            <person name="Ohtoshi R."/>
            <person name="Malay A.D."/>
            <person name="Moran D.A.P."/>
            <person name="Tomita M."/>
            <person name="Numata K."/>
            <person name="Arakawa K."/>
        </authorList>
    </citation>
    <scope>NUCLEOTIDE SEQUENCE</scope>
</reference>
<accession>A0A8X6YDV1</accession>
<dbReference type="OrthoDB" id="10571643at2759"/>
<protein>
    <submittedName>
        <fullName evidence="1">Uncharacterized protein</fullName>
    </submittedName>
</protein>
<dbReference type="AlphaFoldDB" id="A0A8X6YDV1"/>
<evidence type="ECO:0000313" key="1">
    <source>
        <dbReference type="EMBL" id="GFY69211.1"/>
    </source>
</evidence>
<evidence type="ECO:0000313" key="2">
    <source>
        <dbReference type="Proteomes" id="UP000886998"/>
    </source>
</evidence>
<gene>
    <name evidence="1" type="ORF">TNIN_276081</name>
</gene>
<dbReference type="Proteomes" id="UP000886998">
    <property type="component" value="Unassembled WGS sequence"/>
</dbReference>
<proteinExistence type="predicted"/>
<keyword evidence="2" id="KW-1185">Reference proteome</keyword>
<name>A0A8X6YDV1_9ARAC</name>
<organism evidence="1 2">
    <name type="scientific">Trichonephila inaurata madagascariensis</name>
    <dbReference type="NCBI Taxonomy" id="2747483"/>
    <lineage>
        <taxon>Eukaryota</taxon>
        <taxon>Metazoa</taxon>
        <taxon>Ecdysozoa</taxon>
        <taxon>Arthropoda</taxon>
        <taxon>Chelicerata</taxon>
        <taxon>Arachnida</taxon>
        <taxon>Araneae</taxon>
        <taxon>Araneomorphae</taxon>
        <taxon>Entelegynae</taxon>
        <taxon>Araneoidea</taxon>
        <taxon>Nephilidae</taxon>
        <taxon>Trichonephila</taxon>
        <taxon>Trichonephila inaurata</taxon>
    </lineage>
</organism>
<sequence length="99" mass="10934">MSSNYRISIVRAEEQVRETSPAVVMAEATIPLTTPIKEEKEIDDLRVVHVNIKGEQEMVNAVIDKGAQMLVVSPDVVEGQSIDKRVNSNNDCIWGARNG</sequence>